<organism evidence="2 3">
    <name type="scientific">Emericella nidulans (strain FGSC A4 / ATCC 38163 / CBS 112.46 / NRRL 194 / M139)</name>
    <name type="common">Aspergillus nidulans</name>
    <dbReference type="NCBI Taxonomy" id="227321"/>
    <lineage>
        <taxon>Eukaryota</taxon>
        <taxon>Fungi</taxon>
        <taxon>Dikarya</taxon>
        <taxon>Ascomycota</taxon>
        <taxon>Pezizomycotina</taxon>
        <taxon>Eurotiomycetes</taxon>
        <taxon>Eurotiomycetidae</taxon>
        <taxon>Eurotiales</taxon>
        <taxon>Aspergillaceae</taxon>
        <taxon>Aspergillus</taxon>
        <taxon>Aspergillus subgen. Nidulantes</taxon>
    </lineage>
</organism>
<dbReference type="OMA" id="RLCHNDG"/>
<evidence type="ECO:0000256" key="1">
    <source>
        <dbReference type="SAM" id="MobiDB-lite"/>
    </source>
</evidence>
<feature type="compositionally biased region" description="Basic and acidic residues" evidence="1">
    <location>
        <begin position="584"/>
        <end position="601"/>
    </location>
</feature>
<reference evidence="3" key="1">
    <citation type="journal article" date="2005" name="Nature">
        <title>Sequencing of Aspergillus nidulans and comparative analysis with A. fumigatus and A. oryzae.</title>
        <authorList>
            <person name="Galagan J.E."/>
            <person name="Calvo S.E."/>
            <person name="Cuomo C."/>
            <person name="Ma L.J."/>
            <person name="Wortman J.R."/>
            <person name="Batzoglou S."/>
            <person name="Lee S.I."/>
            <person name="Basturkmen M."/>
            <person name="Spevak C.C."/>
            <person name="Clutterbuck J."/>
            <person name="Kapitonov V."/>
            <person name="Jurka J."/>
            <person name="Scazzocchio C."/>
            <person name="Farman M."/>
            <person name="Butler J."/>
            <person name="Purcell S."/>
            <person name="Harris S."/>
            <person name="Braus G.H."/>
            <person name="Draht O."/>
            <person name="Busch S."/>
            <person name="D'Enfert C."/>
            <person name="Bouchier C."/>
            <person name="Goldman G.H."/>
            <person name="Bell-Pedersen D."/>
            <person name="Griffiths-Jones S."/>
            <person name="Doonan J.H."/>
            <person name="Yu J."/>
            <person name="Vienken K."/>
            <person name="Pain A."/>
            <person name="Freitag M."/>
            <person name="Selker E.U."/>
            <person name="Archer D.B."/>
            <person name="Penalva M.A."/>
            <person name="Oakley B.R."/>
            <person name="Momany M."/>
            <person name="Tanaka T."/>
            <person name="Kumagai T."/>
            <person name="Asai K."/>
            <person name="Machida M."/>
            <person name="Nierman W.C."/>
            <person name="Denning D.W."/>
            <person name="Caddick M."/>
            <person name="Hynes M."/>
            <person name="Paoletti M."/>
            <person name="Fischer R."/>
            <person name="Miller B."/>
            <person name="Dyer P."/>
            <person name="Sachs M.S."/>
            <person name="Osmani S.A."/>
            <person name="Birren B.W."/>
        </authorList>
    </citation>
    <scope>NUCLEOTIDE SEQUENCE [LARGE SCALE GENOMIC DNA]</scope>
    <source>
        <strain evidence="3">FGSC A4 / ATCC 38163 / CBS 112.46 / NRRL 194 / M139</strain>
    </source>
</reference>
<feature type="compositionally biased region" description="Acidic residues" evidence="1">
    <location>
        <begin position="118"/>
        <end position="129"/>
    </location>
</feature>
<evidence type="ECO:0000313" key="2">
    <source>
        <dbReference type="EMBL" id="CBF88517.1"/>
    </source>
</evidence>
<feature type="compositionally biased region" description="Basic and acidic residues" evidence="1">
    <location>
        <begin position="104"/>
        <end position="116"/>
    </location>
</feature>
<name>Q5BEV7_EMENI</name>
<dbReference type="AlphaFoldDB" id="Q5BEV7"/>
<sequence length="829" mass="91366">MTTTSSLTFSAMEVPTMDDTMEMASPYQGHADDFDIDIDVMEDQASNADRDMTAADDYMDNTHGENHGQDGFPDEDMIDEVAEPSMIDADEYPDTNQNIDMQFEEGKPEDESKIYEAEMLEDEYVEDIDAPVLEHPGEAPETLEPEHAKSEGAPRAYQSDKDLPENGSENHAEPHTGATAKDLEESQSDSRPDSRQVADRLDGEQPAEEPETVHVEPQDSEELANNTNRAEQTQQAEQAEPQPLHNSNDQDNAEDLQNGTDEGEPGQTQSTNDECRESEVQSREQLQVSETNDQETEQDHESTDTSLHPVKVYYQDNEISLFPPREGDASETFFLEDESLAYESFGKLFGACREVLKNHITENEVLVIDIEILNFQVTEVSQPMLMFYVQPADEGYQDSLETHNFTLKQIIDVYLQLCHNDGIVEAEALYLNLSTKLTLAAELSELLIAASEGKGLSEIQSWEIYPDAEGAAETEETVQESYSEEQPGSLEKGTMENKSNHGSSQEPGSDVTSHEEDASNSPQGNLETEENRSVGNADDGKVTFNASDLEDGNNASPQAASHNLEEQNTDSTGTLEPLPINDPSEERLQPGEVDEQSHGDENDGEDYHEDDEDDEEAHPEEGFWAQATASAGDPEEPEVDDTGDLEEHPAEYNDLESYHQQPPLEEDVKTDVADAADAASEDDLALKPLPEDSSNTTEPPLDGNSPEKSDHQHEVDDSPGVADHANSPDSGSKPVDLVGVGEVDEPGHLDQTPENTVSLPANDDEGADLPFEDEEDYLDLGSANDANSLYEDQEDASISHVSGKRFREPDDEIDFPQSSTPEVKRSRSS</sequence>
<dbReference type="RefSeq" id="XP_658527.1">
    <property type="nucleotide sequence ID" value="XM_653435.1"/>
</dbReference>
<keyword evidence="3" id="KW-1185">Reference proteome</keyword>
<reference evidence="3" key="2">
    <citation type="journal article" date="2009" name="Fungal Genet. Biol.">
        <title>The 2008 update of the Aspergillus nidulans genome annotation: a community effort.</title>
        <authorList>
            <person name="Wortman J.R."/>
            <person name="Gilsenan J.M."/>
            <person name="Joardar V."/>
            <person name="Deegan J."/>
            <person name="Clutterbuck J."/>
            <person name="Andersen M.R."/>
            <person name="Archer D."/>
            <person name="Bencina M."/>
            <person name="Braus G."/>
            <person name="Coutinho P."/>
            <person name="von Dohren H."/>
            <person name="Doonan J."/>
            <person name="Driessen A.J."/>
            <person name="Durek P."/>
            <person name="Espeso E."/>
            <person name="Fekete E."/>
            <person name="Flipphi M."/>
            <person name="Estrada C.G."/>
            <person name="Geysens S."/>
            <person name="Goldman G."/>
            <person name="de Groot P.W."/>
            <person name="Hansen K."/>
            <person name="Harris S.D."/>
            <person name="Heinekamp T."/>
            <person name="Helmstaedt K."/>
            <person name="Henrissat B."/>
            <person name="Hofmann G."/>
            <person name="Homan T."/>
            <person name="Horio T."/>
            <person name="Horiuchi H."/>
            <person name="James S."/>
            <person name="Jones M."/>
            <person name="Karaffa L."/>
            <person name="Karanyi Z."/>
            <person name="Kato M."/>
            <person name="Keller N."/>
            <person name="Kelly D.E."/>
            <person name="Kiel J.A."/>
            <person name="Kim J.M."/>
            <person name="van der Klei I.J."/>
            <person name="Klis F.M."/>
            <person name="Kovalchuk A."/>
            <person name="Krasevec N."/>
            <person name="Kubicek C.P."/>
            <person name="Liu B."/>
            <person name="Maccabe A."/>
            <person name="Meyer V."/>
            <person name="Mirabito P."/>
            <person name="Miskei M."/>
            <person name="Mos M."/>
            <person name="Mullins J."/>
            <person name="Nelson D.R."/>
            <person name="Nielsen J."/>
            <person name="Oakley B.R."/>
            <person name="Osmani S.A."/>
            <person name="Pakula T."/>
            <person name="Paszewski A."/>
            <person name="Paulsen I."/>
            <person name="Pilsyk S."/>
            <person name="Pocsi I."/>
            <person name="Punt P.J."/>
            <person name="Ram A.F."/>
            <person name="Ren Q."/>
            <person name="Robellet X."/>
            <person name="Robson G."/>
            <person name="Seiboth B."/>
            <person name="van Solingen P."/>
            <person name="Specht T."/>
            <person name="Sun J."/>
            <person name="Taheri-Talesh N."/>
            <person name="Takeshita N."/>
            <person name="Ussery D."/>
            <person name="vanKuyk P.A."/>
            <person name="Visser H."/>
            <person name="van de Vondervoort P.J."/>
            <person name="de Vries R.P."/>
            <person name="Walton J."/>
            <person name="Xiang X."/>
            <person name="Xiong Y."/>
            <person name="Zeng A.P."/>
            <person name="Brandt B.W."/>
            <person name="Cornell M.J."/>
            <person name="van den Hondel C.A."/>
            <person name="Visser J."/>
            <person name="Oliver S.G."/>
            <person name="Turner G."/>
        </authorList>
    </citation>
    <scope>GENOME REANNOTATION</scope>
    <source>
        <strain evidence="3">FGSC A4 / ATCC 38163 / CBS 112.46 / NRRL 194 / M139</strain>
    </source>
</reference>
<feature type="compositionally biased region" description="Basic and acidic residues" evidence="1">
    <location>
        <begin position="144"/>
        <end position="174"/>
    </location>
</feature>
<feature type="compositionally biased region" description="Polar residues" evidence="1">
    <location>
        <begin position="500"/>
        <end position="511"/>
    </location>
</feature>
<feature type="compositionally biased region" description="Basic and acidic residues" evidence="1">
    <location>
        <begin position="181"/>
        <end position="203"/>
    </location>
</feature>
<proteinExistence type="predicted"/>
<feature type="compositionally biased region" description="Acidic residues" evidence="1">
    <location>
        <begin position="633"/>
        <end position="644"/>
    </location>
</feature>
<dbReference type="EMBL" id="BN001308">
    <property type="protein sequence ID" value="CBF88517.1"/>
    <property type="molecule type" value="Genomic_DNA"/>
</dbReference>
<accession>C8VUP8</accession>
<accession>Q5BEV7</accession>
<dbReference type="KEGG" id="ani:ANIA_00923"/>
<dbReference type="GeneID" id="2876701"/>
<feature type="compositionally biased region" description="Acidic residues" evidence="1">
    <location>
        <begin position="762"/>
        <end position="778"/>
    </location>
</feature>
<feature type="compositionally biased region" description="Low complexity" evidence="1">
    <location>
        <begin position="230"/>
        <end position="243"/>
    </location>
</feature>
<dbReference type="eggNOG" id="ENOG502SG4F">
    <property type="taxonomic scope" value="Eukaryota"/>
</dbReference>
<gene>
    <name evidence="2" type="ORF">ANIA_00923</name>
</gene>
<evidence type="ECO:0000313" key="3">
    <source>
        <dbReference type="Proteomes" id="UP000000560"/>
    </source>
</evidence>
<dbReference type="InParanoid" id="Q5BEV7"/>
<feature type="compositionally biased region" description="Basic and acidic residues" evidence="1">
    <location>
        <begin position="705"/>
        <end position="716"/>
    </location>
</feature>
<feature type="compositionally biased region" description="Polar residues" evidence="1">
    <location>
        <begin position="244"/>
        <end position="272"/>
    </location>
</feature>
<dbReference type="VEuPathDB" id="FungiDB:AN0923"/>
<dbReference type="HOGENOM" id="CLU_344548_0_0_1"/>
<dbReference type="OrthoDB" id="5339076at2759"/>
<dbReference type="Proteomes" id="UP000000560">
    <property type="component" value="Chromosome VIII"/>
</dbReference>
<feature type="region of interest" description="Disordered" evidence="1">
    <location>
        <begin position="470"/>
        <end position="829"/>
    </location>
</feature>
<feature type="region of interest" description="Disordered" evidence="1">
    <location>
        <begin position="56"/>
        <end position="76"/>
    </location>
</feature>
<feature type="compositionally biased region" description="Basic and acidic residues" evidence="1">
    <location>
        <begin position="273"/>
        <end position="282"/>
    </location>
</feature>
<feature type="compositionally biased region" description="Acidic residues" evidence="1">
    <location>
        <begin position="602"/>
        <end position="618"/>
    </location>
</feature>
<protein>
    <submittedName>
        <fullName evidence="2">Conserved glutamic acid-rich protein (AFU_orthologue AFUA_1G15870)</fullName>
    </submittedName>
</protein>
<feature type="region of interest" description="Disordered" evidence="1">
    <location>
        <begin position="102"/>
        <end position="310"/>
    </location>
</feature>